<accession>A0A369AW70</accession>
<dbReference type="OrthoDB" id="6400528at2"/>
<gene>
    <name evidence="1" type="ORF">CBF32_06460</name>
</gene>
<dbReference type="AlphaFoldDB" id="A0A369AW70"/>
<protein>
    <recommendedName>
        <fullName evidence="3">Glycosyltransferase involved in cell wall biosynthesis</fullName>
    </recommendedName>
</protein>
<name>A0A369AW70_9ENTE</name>
<evidence type="ECO:0008006" key="3">
    <source>
        <dbReference type="Google" id="ProtNLM"/>
    </source>
</evidence>
<organism evidence="1 2">
    <name type="scientific">Vagococcus fluvialis</name>
    <dbReference type="NCBI Taxonomy" id="2738"/>
    <lineage>
        <taxon>Bacteria</taxon>
        <taxon>Bacillati</taxon>
        <taxon>Bacillota</taxon>
        <taxon>Bacilli</taxon>
        <taxon>Lactobacillales</taxon>
        <taxon>Enterococcaceae</taxon>
        <taxon>Vagococcus</taxon>
    </lineage>
</organism>
<dbReference type="Proteomes" id="UP000288197">
    <property type="component" value="Unassembled WGS sequence"/>
</dbReference>
<comment type="caution">
    <text evidence="1">The sequence shown here is derived from an EMBL/GenBank/DDBJ whole genome shotgun (WGS) entry which is preliminary data.</text>
</comment>
<evidence type="ECO:0000313" key="2">
    <source>
        <dbReference type="Proteomes" id="UP000288197"/>
    </source>
</evidence>
<dbReference type="GeneID" id="63146291"/>
<evidence type="ECO:0000313" key="1">
    <source>
        <dbReference type="EMBL" id="RSU02224.1"/>
    </source>
</evidence>
<dbReference type="RefSeq" id="WP_114289543.1">
    <property type="nucleotide sequence ID" value="NZ_JAFLWJ010000004.1"/>
</dbReference>
<proteinExistence type="predicted"/>
<sequence length="340" mass="40586">MSKKIYIVSLNSVVTGGPESLHQLASEIQKLGFETYIYYIDTKTTYIPEKFRKYKVPVCTEIEDNEDNLIITPEVHTEIFYNLKKIKKVIWWLSLDYYLDQFPTRYTKRFSERKNIPVLFSYIILYTLRKYKKNIFNFKEDEADIYHLYNCEYINNYLNEKKIPNSKKKYLCGPLSDEFFESEIDMNNKENIIIYNPKKDNKFIYKIKKYAQNNSLDMEFIPIENMKSSECIELMKKAKVYIDFGYFPGPERLPREAVMNYCNIVTGLEGSSRNNLDVPIPEKFKFEKKDSNIPNICLTLLELTENYVNNFSNFDVYRNKVIHQKDNFSMDIEEFINSLK</sequence>
<reference evidence="1 2" key="1">
    <citation type="submission" date="2017-05" db="EMBL/GenBank/DDBJ databases">
        <title>Vagococcus spp. assemblies.</title>
        <authorList>
            <person name="Gulvik C.A."/>
        </authorList>
    </citation>
    <scope>NUCLEOTIDE SEQUENCE [LARGE SCALE GENOMIC DNA]</scope>
    <source>
        <strain evidence="1 2">NCFB 2497</strain>
    </source>
</reference>
<keyword evidence="2" id="KW-1185">Reference proteome</keyword>
<dbReference type="EMBL" id="NGJX01000005">
    <property type="protein sequence ID" value="RSU02224.1"/>
    <property type="molecule type" value="Genomic_DNA"/>
</dbReference>